<protein>
    <submittedName>
        <fullName evidence="2">Uncharacterized protein</fullName>
    </submittedName>
</protein>
<evidence type="ECO:0000256" key="1">
    <source>
        <dbReference type="SAM" id="SignalP"/>
    </source>
</evidence>
<reference evidence="2 3" key="1">
    <citation type="submission" date="2015-09" db="EMBL/GenBank/DDBJ databases">
        <title>Trachymyrmex zeteki WGS genome.</title>
        <authorList>
            <person name="Nygaard S."/>
            <person name="Hu H."/>
            <person name="Boomsma J."/>
            <person name="Zhang G."/>
        </authorList>
    </citation>
    <scope>NUCLEOTIDE SEQUENCE [LARGE SCALE GENOMIC DNA]</scope>
    <source>
        <strain evidence="2">Tzet28-1</strain>
        <tissue evidence="2">Whole body</tissue>
    </source>
</reference>
<proteinExistence type="predicted"/>
<keyword evidence="1" id="KW-0732">Signal</keyword>
<feature type="chain" id="PRO_5007591320" evidence="1">
    <location>
        <begin position="19"/>
        <end position="86"/>
    </location>
</feature>
<gene>
    <name evidence="2" type="ORF">ALC60_11532</name>
</gene>
<evidence type="ECO:0000313" key="3">
    <source>
        <dbReference type="Proteomes" id="UP000075809"/>
    </source>
</evidence>
<organism evidence="2 3">
    <name type="scientific">Mycetomoellerius zeteki</name>
    <dbReference type="NCBI Taxonomy" id="64791"/>
    <lineage>
        <taxon>Eukaryota</taxon>
        <taxon>Metazoa</taxon>
        <taxon>Ecdysozoa</taxon>
        <taxon>Arthropoda</taxon>
        <taxon>Hexapoda</taxon>
        <taxon>Insecta</taxon>
        <taxon>Pterygota</taxon>
        <taxon>Neoptera</taxon>
        <taxon>Endopterygota</taxon>
        <taxon>Hymenoptera</taxon>
        <taxon>Apocrita</taxon>
        <taxon>Aculeata</taxon>
        <taxon>Formicoidea</taxon>
        <taxon>Formicidae</taxon>
        <taxon>Myrmicinae</taxon>
        <taxon>Mycetomoellerius</taxon>
    </lineage>
</organism>
<name>A0A151WNI6_9HYME</name>
<keyword evidence="3" id="KW-1185">Reference proteome</keyword>
<feature type="signal peptide" evidence="1">
    <location>
        <begin position="1"/>
        <end position="18"/>
    </location>
</feature>
<dbReference type="Proteomes" id="UP000075809">
    <property type="component" value="Unassembled WGS sequence"/>
</dbReference>
<accession>A0A151WNI6</accession>
<dbReference type="EMBL" id="KQ982907">
    <property type="protein sequence ID" value="KYQ49426.1"/>
    <property type="molecule type" value="Genomic_DNA"/>
</dbReference>
<evidence type="ECO:0000313" key="2">
    <source>
        <dbReference type="EMBL" id="KYQ49426.1"/>
    </source>
</evidence>
<dbReference type="AlphaFoldDB" id="A0A151WNI6"/>
<sequence length="86" mass="9287">MKAFYAFLFLVLIGMVFATDSLNRQEESTCPPPESGCEGLINLMLKLWDILLSLGCITDTVTEMCGGSQGSDVQEKLCSIGCCSVL</sequence>